<gene>
    <name evidence="1" type="ORF">ENV60_00330</name>
</gene>
<accession>A0A7C4X7P8</accession>
<dbReference type="AlphaFoldDB" id="A0A7C4X7P8"/>
<name>A0A7C4X7P8_UNCW3</name>
<dbReference type="EMBL" id="DTGZ01000006">
    <property type="protein sequence ID" value="HGV96732.1"/>
    <property type="molecule type" value="Genomic_DNA"/>
</dbReference>
<evidence type="ECO:0000313" key="1">
    <source>
        <dbReference type="EMBL" id="HGV96732.1"/>
    </source>
</evidence>
<sequence length="70" mass="8174">MQEQILHSTKKIINFITDTLPNASKFYIFRAKPIMLKDTLGTKRGFDISSFAIWFRSPYQGTEVGYQVRK</sequence>
<reference evidence="1" key="1">
    <citation type="journal article" date="2020" name="mSystems">
        <title>Genome- and Community-Level Interaction Insights into Carbon Utilization and Element Cycling Functions of Hydrothermarchaeota in Hydrothermal Sediment.</title>
        <authorList>
            <person name="Zhou Z."/>
            <person name="Liu Y."/>
            <person name="Xu W."/>
            <person name="Pan J."/>
            <person name="Luo Z.H."/>
            <person name="Li M."/>
        </authorList>
    </citation>
    <scope>NUCLEOTIDE SEQUENCE [LARGE SCALE GENOMIC DNA]</scope>
    <source>
        <strain evidence="1">SpSt-774</strain>
    </source>
</reference>
<protein>
    <submittedName>
        <fullName evidence="1">Uncharacterized protein</fullName>
    </submittedName>
</protein>
<comment type="caution">
    <text evidence="1">The sequence shown here is derived from an EMBL/GenBank/DDBJ whole genome shotgun (WGS) entry which is preliminary data.</text>
</comment>
<proteinExistence type="predicted"/>
<organism evidence="1">
    <name type="scientific">candidate division WOR-3 bacterium</name>
    <dbReference type="NCBI Taxonomy" id="2052148"/>
    <lineage>
        <taxon>Bacteria</taxon>
        <taxon>Bacteria division WOR-3</taxon>
    </lineage>
</organism>